<dbReference type="OrthoDB" id="1957735at2"/>
<keyword evidence="1" id="KW-0175">Coiled coil</keyword>
<feature type="coiled-coil region" evidence="1">
    <location>
        <begin position="136"/>
        <end position="170"/>
    </location>
</feature>
<evidence type="ECO:0000259" key="3">
    <source>
        <dbReference type="Pfam" id="PF02120"/>
    </source>
</evidence>
<feature type="compositionally biased region" description="Polar residues" evidence="2">
    <location>
        <begin position="16"/>
        <end position="28"/>
    </location>
</feature>
<dbReference type="AlphaFoldDB" id="A0A1G5DHK0"/>
<feature type="compositionally biased region" description="Basic and acidic residues" evidence="2">
    <location>
        <begin position="70"/>
        <end position="86"/>
    </location>
</feature>
<dbReference type="Proteomes" id="UP000198636">
    <property type="component" value="Unassembled WGS sequence"/>
</dbReference>
<proteinExistence type="predicted"/>
<evidence type="ECO:0000256" key="2">
    <source>
        <dbReference type="SAM" id="MobiDB-lite"/>
    </source>
</evidence>
<dbReference type="Pfam" id="PF02120">
    <property type="entry name" value="Flg_hook"/>
    <property type="match status" value="1"/>
</dbReference>
<feature type="region of interest" description="Disordered" evidence="2">
    <location>
        <begin position="1"/>
        <end position="90"/>
    </location>
</feature>
<accession>A0A1G5DHK0</accession>
<dbReference type="InterPro" id="IPR021136">
    <property type="entry name" value="Flagellar_hook_control-like_C"/>
</dbReference>
<dbReference type="RefSeq" id="WP_091540482.1">
    <property type="nucleotide sequence ID" value="NZ_FMUS01000004.1"/>
</dbReference>
<feature type="compositionally biased region" description="Basic and acidic residues" evidence="2">
    <location>
        <begin position="38"/>
        <end position="62"/>
    </location>
</feature>
<evidence type="ECO:0000313" key="5">
    <source>
        <dbReference type="Proteomes" id="UP000198636"/>
    </source>
</evidence>
<dbReference type="STRING" id="1120976.SAMN03080606_00914"/>
<keyword evidence="5" id="KW-1185">Reference proteome</keyword>
<sequence length="446" mass="49429">MMQIESLLFSKEVPQQPKSSTKNDSGDSFVNVLSRVKSTSEAKNYKSEVKDSKEAPAKEAPAKETQAIENDPKEVKVKGETNKTNKETPVCDTETEKDEIILPDNVVILQLINQLEELVSEGILNEEDATHIKEAILALNNDNGQLETIISTLENKVNQLNEEIKSIDELITISIDSFDEKNAKKVPLEKAIVNLEEFKDNLSTSIPLLNEVVGETPVNTVNLDKELQFSQLEEMRSLDPDLPVKEAFQETVVQKPIAEEGKINIKVVSSEEDKTDQLNFDIHQSKEAIAAKITSTIQQSTAFVDPEDIIHQVVNKMEVLVLNHKSEMKLQLSPENLGSLTIKITVEEGVLTGKVFAENPQVKELIENNLNQLKINLGEKGISVSSLEVSVGQNQQEFARGNAAFYQRQKLRKNTPQAGGLANITYAEGNVAVNPYLTPSKFDGVV</sequence>
<name>A0A1G5DHK0_9FIRM</name>
<evidence type="ECO:0000313" key="4">
    <source>
        <dbReference type="EMBL" id="SCY14195.1"/>
    </source>
</evidence>
<dbReference type="InterPro" id="IPR038610">
    <property type="entry name" value="FliK-like_C_sf"/>
</dbReference>
<dbReference type="CDD" id="cd17470">
    <property type="entry name" value="T3SS_Flik_C"/>
    <property type="match status" value="1"/>
</dbReference>
<protein>
    <submittedName>
        <fullName evidence="4">Hook-length control protein FliK</fullName>
    </submittedName>
</protein>
<organism evidence="4 5">
    <name type="scientific">Alkaliphilus peptidifermentans DSM 18978</name>
    <dbReference type="NCBI Taxonomy" id="1120976"/>
    <lineage>
        <taxon>Bacteria</taxon>
        <taxon>Bacillati</taxon>
        <taxon>Bacillota</taxon>
        <taxon>Clostridia</taxon>
        <taxon>Peptostreptococcales</taxon>
        <taxon>Natronincolaceae</taxon>
        <taxon>Alkaliphilus</taxon>
    </lineage>
</organism>
<evidence type="ECO:0000256" key="1">
    <source>
        <dbReference type="SAM" id="Coils"/>
    </source>
</evidence>
<dbReference type="Gene3D" id="3.30.750.140">
    <property type="match status" value="1"/>
</dbReference>
<reference evidence="4 5" key="1">
    <citation type="submission" date="2016-10" db="EMBL/GenBank/DDBJ databases">
        <authorList>
            <person name="de Groot N.N."/>
        </authorList>
    </citation>
    <scope>NUCLEOTIDE SEQUENCE [LARGE SCALE GENOMIC DNA]</scope>
    <source>
        <strain evidence="4 5">DSM 18978</strain>
    </source>
</reference>
<gene>
    <name evidence="4" type="ORF">SAMN03080606_00914</name>
</gene>
<feature type="domain" description="Flagellar hook-length control protein-like C-terminal" evidence="3">
    <location>
        <begin position="321"/>
        <end position="397"/>
    </location>
</feature>
<dbReference type="EMBL" id="FMUS01000004">
    <property type="protein sequence ID" value="SCY14195.1"/>
    <property type="molecule type" value="Genomic_DNA"/>
</dbReference>